<dbReference type="GO" id="GO:0046872">
    <property type="term" value="F:metal ion binding"/>
    <property type="evidence" value="ECO:0007669"/>
    <property type="project" value="UniProtKB-KW"/>
</dbReference>
<gene>
    <name evidence="2" type="ORF">KC19_1G080600</name>
</gene>
<proteinExistence type="predicted"/>
<evidence type="ECO:0000256" key="1">
    <source>
        <dbReference type="ARBA" id="ARBA00022723"/>
    </source>
</evidence>
<accession>A0A8T0J2R8</accession>
<organism evidence="2 3">
    <name type="scientific">Ceratodon purpureus</name>
    <name type="common">Fire moss</name>
    <name type="synonym">Dicranum purpureum</name>
    <dbReference type="NCBI Taxonomy" id="3225"/>
    <lineage>
        <taxon>Eukaryota</taxon>
        <taxon>Viridiplantae</taxon>
        <taxon>Streptophyta</taxon>
        <taxon>Embryophyta</taxon>
        <taxon>Bryophyta</taxon>
        <taxon>Bryophytina</taxon>
        <taxon>Bryopsida</taxon>
        <taxon>Dicranidae</taxon>
        <taxon>Pseudoditrichales</taxon>
        <taxon>Ditrichaceae</taxon>
        <taxon>Ceratodon</taxon>
    </lineage>
</organism>
<dbReference type="PANTHER" id="PTHR22814">
    <property type="entry name" value="COPPER TRANSPORT PROTEIN ATOX1-RELATED"/>
    <property type="match status" value="1"/>
</dbReference>
<name>A0A8T0J2R8_CERPU</name>
<evidence type="ECO:0008006" key="4">
    <source>
        <dbReference type="Google" id="ProtNLM"/>
    </source>
</evidence>
<dbReference type="Gene3D" id="3.30.70.100">
    <property type="match status" value="1"/>
</dbReference>
<dbReference type="Proteomes" id="UP000822688">
    <property type="component" value="Chromosome 1"/>
</dbReference>
<sequence length="213" mass="24372">MAMNMTEFFYGDSVPAYFAHYGGQVGAGQPSFYEGCEGAPMPEFRNQTVEVISVDLMVPLCCDQCEDLVREALFDLRTVRDVVCDGHSQRVTVTGCMDPAQALQQVRLVKDGAMFWSDAIECSAHRYPMPSRSERRSERRSGGRRSRVRFDLSERRLYPGQYSRNSSSDEYARDSSNDVDEYSRDLCQSYRDTAKTYYINLDHTIGTVEYNNY</sequence>
<comment type="caution">
    <text evidence="2">The sequence shown here is derived from an EMBL/GenBank/DDBJ whole genome shotgun (WGS) entry which is preliminary data.</text>
</comment>
<evidence type="ECO:0000313" key="2">
    <source>
        <dbReference type="EMBL" id="KAG0590200.1"/>
    </source>
</evidence>
<evidence type="ECO:0000313" key="3">
    <source>
        <dbReference type="Proteomes" id="UP000822688"/>
    </source>
</evidence>
<dbReference type="SUPFAM" id="SSF55008">
    <property type="entry name" value="HMA, heavy metal-associated domain"/>
    <property type="match status" value="1"/>
</dbReference>
<protein>
    <recommendedName>
        <fullName evidence="4">HMA domain-containing protein</fullName>
    </recommendedName>
</protein>
<dbReference type="EMBL" id="CM026421">
    <property type="protein sequence ID" value="KAG0590200.1"/>
    <property type="molecule type" value="Genomic_DNA"/>
</dbReference>
<keyword evidence="1" id="KW-0479">Metal-binding</keyword>
<reference evidence="2" key="1">
    <citation type="submission" date="2020-06" db="EMBL/GenBank/DDBJ databases">
        <title>WGS assembly of Ceratodon purpureus strain R40.</title>
        <authorList>
            <person name="Carey S.B."/>
            <person name="Jenkins J."/>
            <person name="Shu S."/>
            <person name="Lovell J.T."/>
            <person name="Sreedasyam A."/>
            <person name="Maumus F."/>
            <person name="Tiley G.P."/>
            <person name="Fernandez-Pozo N."/>
            <person name="Barry K."/>
            <person name="Chen C."/>
            <person name="Wang M."/>
            <person name="Lipzen A."/>
            <person name="Daum C."/>
            <person name="Saski C.A."/>
            <person name="Payton A.C."/>
            <person name="Mcbreen J.C."/>
            <person name="Conrad R.E."/>
            <person name="Kollar L.M."/>
            <person name="Olsson S."/>
            <person name="Huttunen S."/>
            <person name="Landis J.B."/>
            <person name="Wickett N.J."/>
            <person name="Johnson M.G."/>
            <person name="Rensing S.A."/>
            <person name="Grimwood J."/>
            <person name="Schmutz J."/>
            <person name="Mcdaniel S.F."/>
        </authorList>
    </citation>
    <scope>NUCLEOTIDE SEQUENCE</scope>
    <source>
        <strain evidence="2">R40</strain>
    </source>
</reference>
<dbReference type="AlphaFoldDB" id="A0A8T0J2R8"/>
<keyword evidence="3" id="KW-1185">Reference proteome</keyword>
<dbReference type="PANTHER" id="PTHR22814:SF336">
    <property type="entry name" value="HEAVY METAL-ASSOCIATED ISOPRENYLATED PLANT PROTEIN 23"/>
    <property type="match status" value="1"/>
</dbReference>
<dbReference type="InterPro" id="IPR036163">
    <property type="entry name" value="HMA_dom_sf"/>
</dbReference>